<dbReference type="Proteomes" id="UP001444661">
    <property type="component" value="Unassembled WGS sequence"/>
</dbReference>
<organism evidence="2 3">
    <name type="scientific">Apiospora rasikravindrae</name>
    <dbReference type="NCBI Taxonomy" id="990691"/>
    <lineage>
        <taxon>Eukaryota</taxon>
        <taxon>Fungi</taxon>
        <taxon>Dikarya</taxon>
        <taxon>Ascomycota</taxon>
        <taxon>Pezizomycotina</taxon>
        <taxon>Sordariomycetes</taxon>
        <taxon>Xylariomycetidae</taxon>
        <taxon>Amphisphaeriales</taxon>
        <taxon>Apiosporaceae</taxon>
        <taxon>Apiospora</taxon>
    </lineage>
</organism>
<proteinExistence type="predicted"/>
<comment type="caution">
    <text evidence="2">The sequence shown here is derived from an EMBL/GenBank/DDBJ whole genome shotgun (WGS) entry which is preliminary data.</text>
</comment>
<accession>A0ABR1RU21</accession>
<keyword evidence="3" id="KW-1185">Reference proteome</keyword>
<name>A0ABR1RU21_9PEZI</name>
<gene>
    <name evidence="2" type="ORF">PG993_014074</name>
</gene>
<reference evidence="2 3" key="1">
    <citation type="submission" date="2023-01" db="EMBL/GenBank/DDBJ databases">
        <title>Analysis of 21 Apiospora genomes using comparative genomics revels a genus with tremendous synthesis potential of carbohydrate active enzymes and secondary metabolites.</title>
        <authorList>
            <person name="Sorensen T."/>
        </authorList>
    </citation>
    <scope>NUCLEOTIDE SEQUENCE [LARGE SCALE GENOMIC DNA]</scope>
    <source>
        <strain evidence="2 3">CBS 33761</strain>
    </source>
</reference>
<dbReference type="EMBL" id="JAQQWK010000013">
    <property type="protein sequence ID" value="KAK8017748.1"/>
    <property type="molecule type" value="Genomic_DNA"/>
</dbReference>
<sequence length="104" mass="11401">MSSVVILPLGRGNAESKLQTQPRHIAASRCASRPGRRLRGVRRPAVEVAQARDAGVEAAVGVALENRVIRVCELPLREPNRLHREQVDAIAKQSLHVSLNSARR</sequence>
<evidence type="ECO:0000256" key="1">
    <source>
        <dbReference type="SAM" id="MobiDB-lite"/>
    </source>
</evidence>
<evidence type="ECO:0000313" key="3">
    <source>
        <dbReference type="Proteomes" id="UP001444661"/>
    </source>
</evidence>
<feature type="region of interest" description="Disordered" evidence="1">
    <location>
        <begin position="13"/>
        <end position="32"/>
    </location>
</feature>
<evidence type="ECO:0000313" key="2">
    <source>
        <dbReference type="EMBL" id="KAK8017748.1"/>
    </source>
</evidence>
<protein>
    <submittedName>
        <fullName evidence="2">Uncharacterized protein</fullName>
    </submittedName>
</protein>